<feature type="region of interest" description="Disordered" evidence="22">
    <location>
        <begin position="1"/>
        <end position="109"/>
    </location>
</feature>
<dbReference type="Pfam" id="PF01163">
    <property type="entry name" value="RIO1"/>
    <property type="match status" value="1"/>
</dbReference>
<dbReference type="SMART" id="SM00090">
    <property type="entry name" value="RIO"/>
    <property type="match status" value="1"/>
</dbReference>
<feature type="active site" description="Proton acceptor" evidence="19">
    <location>
        <position position="320"/>
    </location>
</feature>
<feature type="region of interest" description="Disordered" evidence="22">
    <location>
        <begin position="463"/>
        <end position="547"/>
    </location>
</feature>
<feature type="compositionally biased region" description="Acidic residues" evidence="22">
    <location>
        <begin position="45"/>
        <end position="71"/>
    </location>
</feature>
<evidence type="ECO:0000256" key="12">
    <source>
        <dbReference type="ARBA" id="ARBA00022777"/>
    </source>
</evidence>
<comment type="caution">
    <text evidence="24">The sequence shown here is derived from an EMBL/GenBank/DDBJ whole genome shotgun (WGS) entry which is preliminary data.</text>
</comment>
<comment type="similarity">
    <text evidence="3 18">Belongs to the protein kinase superfamily. RIO-type Ser/Thr kinase family.</text>
</comment>
<evidence type="ECO:0000256" key="14">
    <source>
        <dbReference type="ARBA" id="ARBA00022840"/>
    </source>
</evidence>
<comment type="catalytic activity">
    <reaction evidence="17 18">
        <text>L-seryl-[protein] + ATP = O-phospho-L-seryl-[protein] + ADP + H(+)</text>
        <dbReference type="Rhea" id="RHEA:17989"/>
        <dbReference type="Rhea" id="RHEA-COMP:9863"/>
        <dbReference type="Rhea" id="RHEA-COMP:11604"/>
        <dbReference type="ChEBI" id="CHEBI:15378"/>
        <dbReference type="ChEBI" id="CHEBI:29999"/>
        <dbReference type="ChEBI" id="CHEBI:30616"/>
        <dbReference type="ChEBI" id="CHEBI:83421"/>
        <dbReference type="ChEBI" id="CHEBI:456216"/>
        <dbReference type="EC" id="2.7.11.1"/>
    </reaction>
</comment>
<keyword evidence="12 18" id="KW-0418">Kinase</keyword>
<dbReference type="GO" id="GO:0046872">
    <property type="term" value="F:metal ion binding"/>
    <property type="evidence" value="ECO:0007669"/>
    <property type="project" value="UniProtKB-KW"/>
</dbReference>
<evidence type="ECO:0000256" key="22">
    <source>
        <dbReference type="SAM" id="MobiDB-lite"/>
    </source>
</evidence>
<name>A0A8H6KL45_9PEZI</name>
<accession>A0A8H6KL45</accession>
<evidence type="ECO:0000313" key="24">
    <source>
        <dbReference type="EMBL" id="KAF6832721.1"/>
    </source>
</evidence>
<feature type="compositionally biased region" description="Basic residues" evidence="22">
    <location>
        <begin position="524"/>
        <end position="547"/>
    </location>
</feature>
<evidence type="ECO:0000256" key="4">
    <source>
        <dbReference type="ARBA" id="ARBA00012513"/>
    </source>
</evidence>
<dbReference type="GO" id="GO:0016787">
    <property type="term" value="F:hydrolase activity"/>
    <property type="evidence" value="ECO:0007669"/>
    <property type="project" value="UniProtKB-KW"/>
</dbReference>
<comment type="cofactor">
    <cofactor evidence="1 21">
        <name>Mg(2+)</name>
        <dbReference type="ChEBI" id="CHEBI:18420"/>
    </cofactor>
</comment>
<dbReference type="InterPro" id="IPR000687">
    <property type="entry name" value="RIO_kinase"/>
</dbReference>
<reference evidence="24" key="1">
    <citation type="journal article" date="2020" name="Phytopathology">
        <title>Genome Sequence Resources of Colletotrichum truncatum, C. plurivorum, C. musicola, and C. sojae: Four Species Pathogenic to Soybean (Glycine max).</title>
        <authorList>
            <person name="Rogerio F."/>
            <person name="Boufleur T.R."/>
            <person name="Ciampi-Guillardi M."/>
            <person name="Sukno S.A."/>
            <person name="Thon M.R."/>
            <person name="Massola Junior N.S."/>
            <person name="Baroncelli R."/>
        </authorList>
    </citation>
    <scope>NUCLEOTIDE SEQUENCE</scope>
    <source>
        <strain evidence="24">LFN0074</strain>
    </source>
</reference>
<dbReference type="CDD" id="cd05147">
    <property type="entry name" value="RIO1_euk"/>
    <property type="match status" value="1"/>
</dbReference>
<proteinExistence type="inferred from homology"/>
<evidence type="ECO:0000256" key="5">
    <source>
        <dbReference type="ARBA" id="ARBA00016038"/>
    </source>
</evidence>
<dbReference type="InterPro" id="IPR018934">
    <property type="entry name" value="RIO_dom"/>
</dbReference>
<dbReference type="Proteomes" id="UP000639643">
    <property type="component" value="Unassembled WGS sequence"/>
</dbReference>
<comment type="subcellular location">
    <subcellularLocation>
        <location evidence="2">Cytoplasm</location>
    </subcellularLocation>
</comment>
<dbReference type="SUPFAM" id="SSF56112">
    <property type="entry name" value="Protein kinase-like (PK-like)"/>
    <property type="match status" value="1"/>
</dbReference>
<dbReference type="OrthoDB" id="205248at2759"/>
<dbReference type="PIRSF" id="PIRSF038147">
    <property type="entry name" value="Ser/Thr_PK_RIO1"/>
    <property type="match status" value="1"/>
</dbReference>
<dbReference type="PANTHER" id="PTHR45723">
    <property type="entry name" value="SERINE/THREONINE-PROTEIN KINASE RIO1"/>
    <property type="match status" value="1"/>
</dbReference>
<evidence type="ECO:0000256" key="19">
    <source>
        <dbReference type="PIRSR" id="PIRSR038147-1"/>
    </source>
</evidence>
<keyword evidence="6" id="KW-0963">Cytoplasm</keyword>
<evidence type="ECO:0000313" key="25">
    <source>
        <dbReference type="Proteomes" id="UP000639643"/>
    </source>
</evidence>
<dbReference type="Gene3D" id="3.30.200.20">
    <property type="entry name" value="Phosphorylase Kinase, domain 1"/>
    <property type="match status" value="1"/>
</dbReference>
<dbReference type="EC" id="2.7.11.1" evidence="4 18"/>
<keyword evidence="25" id="KW-1185">Reference proteome</keyword>
<feature type="region of interest" description="Disordered" evidence="22">
    <location>
        <begin position="122"/>
        <end position="146"/>
    </location>
</feature>
<dbReference type="AlphaFoldDB" id="A0A8H6KL45"/>
<evidence type="ECO:0000256" key="9">
    <source>
        <dbReference type="ARBA" id="ARBA00022679"/>
    </source>
</evidence>
<dbReference type="GO" id="GO:0042254">
    <property type="term" value="P:ribosome biogenesis"/>
    <property type="evidence" value="ECO:0007669"/>
    <property type="project" value="UniProtKB-KW"/>
</dbReference>
<evidence type="ECO:0000256" key="1">
    <source>
        <dbReference type="ARBA" id="ARBA00001946"/>
    </source>
</evidence>
<evidence type="ECO:0000256" key="17">
    <source>
        <dbReference type="ARBA" id="ARBA00048679"/>
    </source>
</evidence>
<dbReference type="InterPro" id="IPR051272">
    <property type="entry name" value="RIO-type_Ser/Thr_kinase"/>
</dbReference>
<dbReference type="GO" id="GO:0005737">
    <property type="term" value="C:cytoplasm"/>
    <property type="evidence" value="ECO:0007669"/>
    <property type="project" value="UniProtKB-SubCell"/>
</dbReference>
<evidence type="ECO:0000256" key="15">
    <source>
        <dbReference type="ARBA" id="ARBA00022842"/>
    </source>
</evidence>
<evidence type="ECO:0000259" key="23">
    <source>
        <dbReference type="SMART" id="SM00090"/>
    </source>
</evidence>
<keyword evidence="13" id="KW-0378">Hydrolase</keyword>
<gene>
    <name evidence="24" type="ORF">CMUS01_06827</name>
</gene>
<dbReference type="InterPro" id="IPR018935">
    <property type="entry name" value="RIO_kinase_CS"/>
</dbReference>
<dbReference type="FunFam" id="3.30.200.20:FF:000148">
    <property type="entry name" value="Serine/threonine-protein kinase RIO1"/>
    <property type="match status" value="1"/>
</dbReference>
<keyword evidence="9 18" id="KW-0808">Transferase</keyword>
<evidence type="ECO:0000256" key="8">
    <source>
        <dbReference type="ARBA" id="ARBA00022527"/>
    </source>
</evidence>
<feature type="binding site" evidence="21">
    <location>
        <position position="325"/>
    </location>
    <ligand>
        <name>Mg(2+)</name>
        <dbReference type="ChEBI" id="CHEBI:18420"/>
    </ligand>
</feature>
<feature type="domain" description="RIO kinase" evidence="23">
    <location>
        <begin position="137"/>
        <end position="383"/>
    </location>
</feature>
<evidence type="ECO:0000256" key="20">
    <source>
        <dbReference type="PIRSR" id="PIRSR038147-2"/>
    </source>
</evidence>
<dbReference type="GO" id="GO:0005524">
    <property type="term" value="F:ATP binding"/>
    <property type="evidence" value="ECO:0007669"/>
    <property type="project" value="UniProtKB-KW"/>
</dbReference>
<evidence type="ECO:0000256" key="13">
    <source>
        <dbReference type="ARBA" id="ARBA00022801"/>
    </source>
</evidence>
<keyword evidence="10" id="KW-0479">Metal-binding</keyword>
<dbReference type="PROSITE" id="PS01245">
    <property type="entry name" value="RIO1"/>
    <property type="match status" value="1"/>
</dbReference>
<keyword evidence="11 18" id="KW-0547">Nucleotide-binding</keyword>
<evidence type="ECO:0000256" key="11">
    <source>
        <dbReference type="ARBA" id="ARBA00022741"/>
    </source>
</evidence>
<feature type="compositionally biased region" description="Acidic residues" evidence="22">
    <location>
        <begin position="465"/>
        <end position="478"/>
    </location>
</feature>
<protein>
    <recommendedName>
        <fullName evidence="5 18">Serine/threonine-protein kinase RIO1</fullName>
        <ecNumber evidence="4 18">2.7.11.1</ecNumber>
    </recommendedName>
</protein>
<keyword evidence="15" id="KW-0460">Magnesium</keyword>
<evidence type="ECO:0000256" key="2">
    <source>
        <dbReference type="ARBA" id="ARBA00004496"/>
    </source>
</evidence>
<comment type="catalytic activity">
    <reaction evidence="16 18">
        <text>L-threonyl-[protein] + ATP = O-phospho-L-threonyl-[protein] + ADP + H(+)</text>
        <dbReference type="Rhea" id="RHEA:46608"/>
        <dbReference type="Rhea" id="RHEA-COMP:11060"/>
        <dbReference type="Rhea" id="RHEA-COMP:11605"/>
        <dbReference type="ChEBI" id="CHEBI:15378"/>
        <dbReference type="ChEBI" id="CHEBI:30013"/>
        <dbReference type="ChEBI" id="CHEBI:30616"/>
        <dbReference type="ChEBI" id="CHEBI:61977"/>
        <dbReference type="ChEBI" id="CHEBI:456216"/>
        <dbReference type="EC" id="2.7.11.1"/>
    </reaction>
</comment>
<feature type="compositionally biased region" description="Low complexity" evidence="22">
    <location>
        <begin position="32"/>
        <end position="44"/>
    </location>
</feature>
<dbReference type="GO" id="GO:0004674">
    <property type="term" value="F:protein serine/threonine kinase activity"/>
    <property type="evidence" value="ECO:0007669"/>
    <property type="project" value="UniProtKB-KW"/>
</dbReference>
<feature type="binding site" evidence="20">
    <location>
        <position position="269"/>
    </location>
    <ligand>
        <name>ATP</name>
        <dbReference type="ChEBI" id="CHEBI:30616"/>
    </ligand>
</feature>
<keyword evidence="14 18" id="KW-0067">ATP-binding</keyword>
<evidence type="ECO:0000256" key="6">
    <source>
        <dbReference type="ARBA" id="ARBA00022490"/>
    </source>
</evidence>
<dbReference type="InterPro" id="IPR011009">
    <property type="entry name" value="Kinase-like_dom_sf"/>
</dbReference>
<feature type="binding site" evidence="20">
    <location>
        <position position="271"/>
    </location>
    <ligand>
        <name>ATP</name>
        <dbReference type="ChEBI" id="CHEBI:30616"/>
    </ligand>
</feature>
<dbReference type="InterPro" id="IPR017407">
    <property type="entry name" value="Ser/Thr_kinase_Rio1"/>
</dbReference>
<evidence type="ECO:0000256" key="3">
    <source>
        <dbReference type="ARBA" id="ARBA00009196"/>
    </source>
</evidence>
<feature type="active site" description="4-aspartylphosphate intermediate" evidence="19">
    <location>
        <position position="337"/>
    </location>
</feature>
<evidence type="ECO:0000256" key="10">
    <source>
        <dbReference type="ARBA" id="ARBA00022723"/>
    </source>
</evidence>
<evidence type="ECO:0000256" key="21">
    <source>
        <dbReference type="PIRSR" id="PIRSR038147-3"/>
    </source>
</evidence>
<feature type="binding site" evidence="21">
    <location>
        <position position="337"/>
    </location>
    <ligand>
        <name>Mg(2+)</name>
        <dbReference type="ChEBI" id="CHEBI:18420"/>
    </ligand>
</feature>
<dbReference type="EMBL" id="WIGM01000231">
    <property type="protein sequence ID" value="KAF6832721.1"/>
    <property type="molecule type" value="Genomic_DNA"/>
</dbReference>
<evidence type="ECO:0000256" key="16">
    <source>
        <dbReference type="ARBA" id="ARBA00047899"/>
    </source>
</evidence>
<feature type="compositionally biased region" description="Polar residues" evidence="22">
    <location>
        <begin position="75"/>
        <end position="109"/>
    </location>
</feature>
<sequence length="547" mass="61818">MASNESPAAPHEPPYTYRANEGYERTEEIPAELRAAAASDAPALNDDDDADDDMEDIFGEDDEVTEDDDFASGDLTKSYNRQRGFNTSGAAPRSNAQRPTANTKSSVDDQITALSKHAAKIRLDSVKGGGDDEKSKDKADRATSEQVLDQRTRMILLQMINRGVVSEIHGAISTGKEANVYHAVLHPEGDGPNIQRAIKVYKTAILVFKDRERYITGEHRFQKGFDKSSNRKMVKLWAEKEFRNLRRIHAAGIPCPEPISLKLHVLAMGFLGDRRGWAYPRLRDANLTGDDVDQQWRALYVQLLGLMRRIYQVCRLVHADLSEYNILYNDKKLYIIDVSQSVEPDHPRALEFLRMDIKNVGDFFRRKSVDTLSDRAIYDFITATQGPVEEPALGEVLEKLYETRNAEEEADLDVDNEVFRKQYIPQTLEQVYDIEKDGAKIGQGEGDKLVYKNLLADTVVVKDNEAEDEEDEDSEDESGSGASLGSGDEDDESRFDKGRPRGRKHEDKDEKKAHKQAVKEAKREKRKEKIPKSVKKKLVSSSSRKKH</sequence>
<dbReference type="Gene3D" id="1.10.510.10">
    <property type="entry name" value="Transferase(Phosphotransferase) domain 1"/>
    <property type="match status" value="1"/>
</dbReference>
<evidence type="ECO:0000256" key="7">
    <source>
        <dbReference type="ARBA" id="ARBA00022517"/>
    </source>
</evidence>
<evidence type="ECO:0000256" key="18">
    <source>
        <dbReference type="PIRNR" id="PIRNR038147"/>
    </source>
</evidence>
<keyword evidence="7" id="KW-0690">Ribosome biogenesis</keyword>
<organism evidence="24 25">
    <name type="scientific">Colletotrichum musicola</name>
    <dbReference type="NCBI Taxonomy" id="2175873"/>
    <lineage>
        <taxon>Eukaryota</taxon>
        <taxon>Fungi</taxon>
        <taxon>Dikarya</taxon>
        <taxon>Ascomycota</taxon>
        <taxon>Pezizomycotina</taxon>
        <taxon>Sordariomycetes</taxon>
        <taxon>Hypocreomycetidae</taxon>
        <taxon>Glomerellales</taxon>
        <taxon>Glomerellaceae</taxon>
        <taxon>Colletotrichum</taxon>
        <taxon>Colletotrichum orchidearum species complex</taxon>
    </lineage>
</organism>
<feature type="binding site" evidence="20">
    <location>
        <position position="199"/>
    </location>
    <ligand>
        <name>ATP</name>
        <dbReference type="ChEBI" id="CHEBI:30616"/>
    </ligand>
</feature>
<feature type="compositionally biased region" description="Basic and acidic residues" evidence="22">
    <location>
        <begin position="494"/>
        <end position="523"/>
    </location>
</feature>
<keyword evidence="8 18" id="KW-0723">Serine/threonine-protein kinase</keyword>